<dbReference type="EMBL" id="NBNE01003011">
    <property type="protein sequence ID" value="OWZ08821.1"/>
    <property type="molecule type" value="Genomic_DNA"/>
</dbReference>
<gene>
    <name evidence="1" type="ORF">PHMEG_00018576</name>
</gene>
<accession>A0A225VTG0</accession>
<dbReference type="Proteomes" id="UP000198211">
    <property type="component" value="Unassembled WGS sequence"/>
</dbReference>
<name>A0A225VTG0_9STRA</name>
<reference evidence="2" key="1">
    <citation type="submission" date="2017-03" db="EMBL/GenBank/DDBJ databases">
        <title>Phytopthora megakarya and P. palmivora, two closely related causual agents of cacao black pod achieved similar genome size and gene model numbers by different mechanisms.</title>
        <authorList>
            <person name="Ali S."/>
            <person name="Shao J."/>
            <person name="Larry D.J."/>
            <person name="Kronmiller B."/>
            <person name="Shen D."/>
            <person name="Strem M.D."/>
            <person name="Melnick R.L."/>
            <person name="Guiltinan M.J."/>
            <person name="Tyler B.M."/>
            <person name="Meinhardt L.W."/>
            <person name="Bailey B.A."/>
        </authorList>
    </citation>
    <scope>NUCLEOTIDE SEQUENCE [LARGE SCALE GENOMIC DNA]</scope>
    <source>
        <strain evidence="2">zdho120</strain>
    </source>
</reference>
<organism evidence="1 2">
    <name type="scientific">Phytophthora megakarya</name>
    <dbReference type="NCBI Taxonomy" id="4795"/>
    <lineage>
        <taxon>Eukaryota</taxon>
        <taxon>Sar</taxon>
        <taxon>Stramenopiles</taxon>
        <taxon>Oomycota</taxon>
        <taxon>Peronosporomycetes</taxon>
        <taxon>Peronosporales</taxon>
        <taxon>Peronosporaceae</taxon>
        <taxon>Phytophthora</taxon>
    </lineage>
</organism>
<dbReference type="AlphaFoldDB" id="A0A225VTG0"/>
<proteinExistence type="predicted"/>
<evidence type="ECO:0000313" key="1">
    <source>
        <dbReference type="EMBL" id="OWZ08821.1"/>
    </source>
</evidence>
<sequence length="71" mass="7889">MSTSRAITNFFFTGCGHGHFSCKECEKNRQLSPGPGYTNLDLATSHSRYGETYGESQRTLDQSFEANGFVD</sequence>
<evidence type="ECO:0000313" key="2">
    <source>
        <dbReference type="Proteomes" id="UP000198211"/>
    </source>
</evidence>
<protein>
    <submittedName>
        <fullName evidence="1">Uncharacterized protein</fullName>
    </submittedName>
</protein>
<dbReference type="OrthoDB" id="97631at2759"/>
<comment type="caution">
    <text evidence="1">The sequence shown here is derived from an EMBL/GenBank/DDBJ whole genome shotgun (WGS) entry which is preliminary data.</text>
</comment>
<keyword evidence="2" id="KW-1185">Reference proteome</keyword>